<sequence>MAKQRFPDQVLCQMFDCLFRAVIGMAYPDAFQPVGPDPKTQSFPTVSESCTKFPPLTSHCQRETNVHVDIDPLNVLVGEFYENERNMIADLGLATVFDGGYRSTTEKWDYVNSTPQAARYRTAGNYNWWTYGGYVMHERFTET</sequence>
<comment type="caution">
    <text evidence="1">The sequence shown here is derived from an EMBL/GenBank/DDBJ whole genome shotgun (WGS) entry which is preliminary data.</text>
</comment>
<proteinExistence type="predicted"/>
<evidence type="ECO:0000313" key="2">
    <source>
        <dbReference type="Proteomes" id="UP001302602"/>
    </source>
</evidence>
<accession>A0AAN6TWN3</accession>
<protein>
    <recommendedName>
        <fullName evidence="3">Protein kinase domain-containing protein</fullName>
    </recommendedName>
</protein>
<gene>
    <name evidence="1" type="ORF">N657DRAFT_682481</name>
</gene>
<dbReference type="EMBL" id="MU853232">
    <property type="protein sequence ID" value="KAK4122014.1"/>
    <property type="molecule type" value="Genomic_DNA"/>
</dbReference>
<dbReference type="InterPro" id="IPR011009">
    <property type="entry name" value="Kinase-like_dom_sf"/>
</dbReference>
<dbReference type="SUPFAM" id="SSF56112">
    <property type="entry name" value="Protein kinase-like (PK-like)"/>
    <property type="match status" value="1"/>
</dbReference>
<dbReference type="Proteomes" id="UP001302602">
    <property type="component" value="Unassembled WGS sequence"/>
</dbReference>
<reference evidence="1" key="2">
    <citation type="submission" date="2023-05" db="EMBL/GenBank/DDBJ databases">
        <authorList>
            <consortium name="Lawrence Berkeley National Laboratory"/>
            <person name="Steindorff A."/>
            <person name="Hensen N."/>
            <person name="Bonometti L."/>
            <person name="Westerberg I."/>
            <person name="Brannstrom I.O."/>
            <person name="Guillou S."/>
            <person name="Cros-Aarteil S."/>
            <person name="Calhoun S."/>
            <person name="Haridas S."/>
            <person name="Kuo A."/>
            <person name="Mondo S."/>
            <person name="Pangilinan J."/>
            <person name="Riley R."/>
            <person name="Labutti K."/>
            <person name="Andreopoulos B."/>
            <person name="Lipzen A."/>
            <person name="Chen C."/>
            <person name="Yanf M."/>
            <person name="Daum C."/>
            <person name="Ng V."/>
            <person name="Clum A."/>
            <person name="Ohm R."/>
            <person name="Martin F."/>
            <person name="Silar P."/>
            <person name="Natvig D."/>
            <person name="Lalanne C."/>
            <person name="Gautier V."/>
            <person name="Ament-Velasquez S.L."/>
            <person name="Kruys A."/>
            <person name="Hutchinson M.I."/>
            <person name="Powell A.J."/>
            <person name="Barry K."/>
            <person name="Miller A.N."/>
            <person name="Grigoriev I.V."/>
            <person name="Debuchy R."/>
            <person name="Gladieux P."/>
            <person name="Thoren M.H."/>
            <person name="Johannesson H."/>
        </authorList>
    </citation>
    <scope>NUCLEOTIDE SEQUENCE</scope>
    <source>
        <strain evidence="1">CBS 731.68</strain>
    </source>
</reference>
<dbReference type="RefSeq" id="XP_062645785.1">
    <property type="nucleotide sequence ID" value="XM_062796485.1"/>
</dbReference>
<organism evidence="1 2">
    <name type="scientific">Parathielavia appendiculata</name>
    <dbReference type="NCBI Taxonomy" id="2587402"/>
    <lineage>
        <taxon>Eukaryota</taxon>
        <taxon>Fungi</taxon>
        <taxon>Dikarya</taxon>
        <taxon>Ascomycota</taxon>
        <taxon>Pezizomycotina</taxon>
        <taxon>Sordariomycetes</taxon>
        <taxon>Sordariomycetidae</taxon>
        <taxon>Sordariales</taxon>
        <taxon>Chaetomiaceae</taxon>
        <taxon>Parathielavia</taxon>
    </lineage>
</organism>
<dbReference type="AlphaFoldDB" id="A0AAN6TWN3"/>
<evidence type="ECO:0000313" key="1">
    <source>
        <dbReference type="EMBL" id="KAK4122014.1"/>
    </source>
</evidence>
<name>A0AAN6TWN3_9PEZI</name>
<evidence type="ECO:0008006" key="3">
    <source>
        <dbReference type="Google" id="ProtNLM"/>
    </source>
</evidence>
<keyword evidence="2" id="KW-1185">Reference proteome</keyword>
<reference evidence="1" key="1">
    <citation type="journal article" date="2023" name="Mol. Phylogenet. Evol.">
        <title>Genome-scale phylogeny and comparative genomics of the fungal order Sordariales.</title>
        <authorList>
            <person name="Hensen N."/>
            <person name="Bonometti L."/>
            <person name="Westerberg I."/>
            <person name="Brannstrom I.O."/>
            <person name="Guillou S."/>
            <person name="Cros-Aarteil S."/>
            <person name="Calhoun S."/>
            <person name="Haridas S."/>
            <person name="Kuo A."/>
            <person name="Mondo S."/>
            <person name="Pangilinan J."/>
            <person name="Riley R."/>
            <person name="LaButti K."/>
            <person name="Andreopoulos B."/>
            <person name="Lipzen A."/>
            <person name="Chen C."/>
            <person name="Yan M."/>
            <person name="Daum C."/>
            <person name="Ng V."/>
            <person name="Clum A."/>
            <person name="Steindorff A."/>
            <person name="Ohm R.A."/>
            <person name="Martin F."/>
            <person name="Silar P."/>
            <person name="Natvig D.O."/>
            <person name="Lalanne C."/>
            <person name="Gautier V."/>
            <person name="Ament-Velasquez S.L."/>
            <person name="Kruys A."/>
            <person name="Hutchinson M.I."/>
            <person name="Powell A.J."/>
            <person name="Barry K."/>
            <person name="Miller A.N."/>
            <person name="Grigoriev I.V."/>
            <person name="Debuchy R."/>
            <person name="Gladieux P."/>
            <person name="Hiltunen Thoren M."/>
            <person name="Johannesson H."/>
        </authorList>
    </citation>
    <scope>NUCLEOTIDE SEQUENCE</scope>
    <source>
        <strain evidence="1">CBS 731.68</strain>
    </source>
</reference>
<dbReference type="GeneID" id="87833253"/>